<accession>A0A9K3GKN4</accession>
<dbReference type="AlphaFoldDB" id="A0A9K3GKN4"/>
<name>A0A9K3GKN4_9EUKA</name>
<protein>
    <submittedName>
        <fullName evidence="1">Uncharacterized protein</fullName>
    </submittedName>
</protein>
<evidence type="ECO:0000313" key="1">
    <source>
        <dbReference type="EMBL" id="GIQ86443.1"/>
    </source>
</evidence>
<reference evidence="1 2" key="1">
    <citation type="journal article" date="2018" name="PLoS ONE">
        <title>The draft genome of Kipferlia bialata reveals reductive genome evolution in fornicate parasites.</title>
        <authorList>
            <person name="Tanifuji G."/>
            <person name="Takabayashi S."/>
            <person name="Kume K."/>
            <person name="Takagi M."/>
            <person name="Nakayama T."/>
            <person name="Kamikawa R."/>
            <person name="Inagaki Y."/>
            <person name="Hashimoto T."/>
        </authorList>
    </citation>
    <scope>NUCLEOTIDE SEQUENCE [LARGE SCALE GENOMIC DNA]</scope>
    <source>
        <strain evidence="1">NY0173</strain>
    </source>
</reference>
<organism evidence="1 2">
    <name type="scientific">Kipferlia bialata</name>
    <dbReference type="NCBI Taxonomy" id="797122"/>
    <lineage>
        <taxon>Eukaryota</taxon>
        <taxon>Metamonada</taxon>
        <taxon>Carpediemonas-like organisms</taxon>
        <taxon>Kipferlia</taxon>
    </lineage>
</organism>
<sequence>MATISSNIIPDVLKNVEVLPGKVFGSGSGHALSASPFSALCHFSIVRADVTYPGLMVGQESGEFMFLLLAGNQVALAADPLVYVPGVNGCPSLTKPIRQIKYLPGLSMALVLSGGTLYGFHVTHDGGADQVSAFRLMFACNAKNVLAFDTDEVKAGDGARSINLVVVDKKRISLARWTNDIGQAGWLDEDAVGLFCIPSDQQLAYIASLGDRYTSVY</sequence>
<comment type="caution">
    <text evidence="1">The sequence shown here is derived from an EMBL/GenBank/DDBJ whole genome shotgun (WGS) entry which is preliminary data.</text>
</comment>
<dbReference type="EMBL" id="BDIP01002531">
    <property type="protein sequence ID" value="GIQ86443.1"/>
    <property type="molecule type" value="Genomic_DNA"/>
</dbReference>
<proteinExistence type="predicted"/>
<evidence type="ECO:0000313" key="2">
    <source>
        <dbReference type="Proteomes" id="UP000265618"/>
    </source>
</evidence>
<gene>
    <name evidence="1" type="ORF">KIPB_008297</name>
</gene>
<keyword evidence="2" id="KW-1185">Reference proteome</keyword>
<dbReference type="Proteomes" id="UP000265618">
    <property type="component" value="Unassembled WGS sequence"/>
</dbReference>